<dbReference type="RefSeq" id="WP_255900436.1">
    <property type="nucleotide sequence ID" value="NZ_JAFMZO010000002.1"/>
</dbReference>
<evidence type="ECO:0000256" key="2">
    <source>
        <dbReference type="SAM" id="MobiDB-lite"/>
    </source>
</evidence>
<sequence>MKELVDEVRTGVRERLRNPFVGAFFLSWIVVNWKAIFTILFSKKPIEESIPYVTENFAGIDLLLVWPLTLAIVYLIGLPYINWLLEAILTHSSEKRAIISTSQEIRRISRGTSIEVAKIEQEKAKAEHQSRDQLNKEVEDLKSLLKAATENAAKERKDYTDVIKELQEQNLKAQEGRLLISEQYEKRLTTLQDNLTVQTQANERISEHNKKNEHSYLSEIKKLGDEIKVLKATNEALVNDLQKESNRGLGIDRPNSSSPHNSSTANMDSIAETATIFGMSELSKKVGLDALIQPKKKK</sequence>
<organism evidence="4 5">
    <name type="scientific">Paradesertivirga mongoliensis</name>
    <dbReference type="NCBI Taxonomy" id="2100740"/>
    <lineage>
        <taxon>Bacteria</taxon>
        <taxon>Pseudomonadati</taxon>
        <taxon>Bacteroidota</taxon>
        <taxon>Sphingobacteriia</taxon>
        <taxon>Sphingobacteriales</taxon>
        <taxon>Sphingobacteriaceae</taxon>
        <taxon>Paradesertivirga</taxon>
    </lineage>
</organism>
<keyword evidence="3" id="KW-0812">Transmembrane</keyword>
<protein>
    <submittedName>
        <fullName evidence="4">Uncharacterized protein</fullName>
    </submittedName>
</protein>
<evidence type="ECO:0000313" key="5">
    <source>
        <dbReference type="Proteomes" id="UP001597387"/>
    </source>
</evidence>
<keyword evidence="3" id="KW-1133">Transmembrane helix</keyword>
<name>A0ABW4ZPH9_9SPHI</name>
<proteinExistence type="predicted"/>
<keyword evidence="5" id="KW-1185">Reference proteome</keyword>
<feature type="region of interest" description="Disordered" evidence="2">
    <location>
        <begin position="245"/>
        <end position="265"/>
    </location>
</feature>
<feature type="transmembrane region" description="Helical" evidence="3">
    <location>
        <begin position="20"/>
        <end position="41"/>
    </location>
</feature>
<evidence type="ECO:0000256" key="1">
    <source>
        <dbReference type="SAM" id="Coils"/>
    </source>
</evidence>
<feature type="coiled-coil region" evidence="1">
    <location>
        <begin position="116"/>
        <end position="176"/>
    </location>
</feature>
<feature type="compositionally biased region" description="Polar residues" evidence="2">
    <location>
        <begin position="254"/>
        <end position="265"/>
    </location>
</feature>
<feature type="transmembrane region" description="Helical" evidence="3">
    <location>
        <begin position="62"/>
        <end position="85"/>
    </location>
</feature>
<accession>A0ABW4ZPH9</accession>
<comment type="caution">
    <text evidence="4">The sequence shown here is derived from an EMBL/GenBank/DDBJ whole genome shotgun (WGS) entry which is preliminary data.</text>
</comment>
<keyword evidence="1" id="KW-0175">Coiled coil</keyword>
<evidence type="ECO:0000256" key="3">
    <source>
        <dbReference type="SAM" id="Phobius"/>
    </source>
</evidence>
<keyword evidence="3" id="KW-0472">Membrane</keyword>
<evidence type="ECO:0000313" key="4">
    <source>
        <dbReference type="EMBL" id="MFD2163686.1"/>
    </source>
</evidence>
<gene>
    <name evidence="4" type="ORF">ACFSJU_14850</name>
</gene>
<dbReference type="Proteomes" id="UP001597387">
    <property type="component" value="Unassembled WGS sequence"/>
</dbReference>
<reference evidence="5" key="1">
    <citation type="journal article" date="2019" name="Int. J. Syst. Evol. Microbiol.">
        <title>The Global Catalogue of Microorganisms (GCM) 10K type strain sequencing project: providing services to taxonomists for standard genome sequencing and annotation.</title>
        <authorList>
            <consortium name="The Broad Institute Genomics Platform"/>
            <consortium name="The Broad Institute Genome Sequencing Center for Infectious Disease"/>
            <person name="Wu L."/>
            <person name="Ma J."/>
        </authorList>
    </citation>
    <scope>NUCLEOTIDE SEQUENCE [LARGE SCALE GENOMIC DNA]</scope>
    <source>
        <strain evidence="5">KCTC 42217</strain>
    </source>
</reference>
<dbReference type="EMBL" id="JBHUHZ010000002">
    <property type="protein sequence ID" value="MFD2163686.1"/>
    <property type="molecule type" value="Genomic_DNA"/>
</dbReference>